<accession>A0A2N0WB72</accession>
<dbReference type="EMBL" id="PISJ01000019">
    <property type="protein sequence ID" value="PKF31764.1"/>
    <property type="molecule type" value="Genomic_DNA"/>
</dbReference>
<proteinExistence type="predicted"/>
<dbReference type="PANTHER" id="PTHR36154">
    <property type="entry name" value="DNA-BINDING TRANSCRIPTIONAL ACTIVATOR ALPA"/>
    <property type="match status" value="1"/>
</dbReference>
<dbReference type="PANTHER" id="PTHR36154:SF1">
    <property type="entry name" value="DNA-BINDING TRANSCRIPTIONAL ACTIVATOR ALPA"/>
    <property type="match status" value="1"/>
</dbReference>
<organism evidence="1 2">
    <name type="scientific">Acinetobacter proteolyticus</name>
    <dbReference type="NCBI Taxonomy" id="1776741"/>
    <lineage>
        <taxon>Bacteria</taxon>
        <taxon>Pseudomonadati</taxon>
        <taxon>Pseudomonadota</taxon>
        <taxon>Gammaproteobacteria</taxon>
        <taxon>Moraxellales</taxon>
        <taxon>Moraxellaceae</taxon>
        <taxon>Acinetobacter</taxon>
    </lineage>
</organism>
<evidence type="ECO:0000313" key="1">
    <source>
        <dbReference type="EMBL" id="PKF31764.1"/>
    </source>
</evidence>
<dbReference type="Gene3D" id="1.10.238.160">
    <property type="match status" value="1"/>
</dbReference>
<dbReference type="Proteomes" id="UP000233553">
    <property type="component" value="Unassembled WGS sequence"/>
</dbReference>
<dbReference type="InterPro" id="IPR052931">
    <property type="entry name" value="Prophage_regulatory_activator"/>
</dbReference>
<dbReference type="Pfam" id="PF05930">
    <property type="entry name" value="Phage_AlpA"/>
    <property type="match status" value="1"/>
</dbReference>
<evidence type="ECO:0000313" key="2">
    <source>
        <dbReference type="Proteomes" id="UP000233553"/>
    </source>
</evidence>
<dbReference type="InterPro" id="IPR010260">
    <property type="entry name" value="AlpA"/>
</dbReference>
<comment type="caution">
    <text evidence="1">The sequence shown here is derived from an EMBL/GenBank/DDBJ whole genome shotgun (WGS) entry which is preliminary data.</text>
</comment>
<sequence length="70" mass="8076">MQTSETKKNQILRMKGVTELVCLSKSSLYDKMNPKSKRYDSSFPRPIRLGLSAVGWLEQDIIDWINSKKS</sequence>
<gene>
    <name evidence="1" type="ORF">CW311_16070</name>
</gene>
<name>A0A2N0WB72_9GAMM</name>
<reference evidence="1 2" key="1">
    <citation type="submission" date="2017-12" db="EMBL/GenBank/DDBJ databases">
        <title>Draft Genome sequences of multiple microbial strains isolated from spacecraft associated surfaces.</title>
        <authorList>
            <person name="Seuylemezian A."/>
            <person name="Vaishampayan P."/>
            <person name="Venkateswaran K."/>
        </authorList>
    </citation>
    <scope>NUCLEOTIDE SEQUENCE [LARGE SCALE GENOMIC DNA]</scope>
    <source>
        <strain evidence="1 2">2P01AA</strain>
    </source>
</reference>
<dbReference type="RefSeq" id="WP_004699696.1">
    <property type="nucleotide sequence ID" value="NZ_PISJ01000019.1"/>
</dbReference>
<protein>
    <submittedName>
        <fullName evidence="1">AlpA family phage regulatory protein</fullName>
    </submittedName>
</protein>
<dbReference type="AlphaFoldDB" id="A0A2N0WB72"/>